<dbReference type="GO" id="GO:0004222">
    <property type="term" value="F:metalloendopeptidase activity"/>
    <property type="evidence" value="ECO:0007669"/>
    <property type="project" value="TreeGrafter"/>
</dbReference>
<name>A0A645DD66_9ZZZZ</name>
<dbReference type="PANTHER" id="PTHR21666">
    <property type="entry name" value="PEPTIDASE-RELATED"/>
    <property type="match status" value="1"/>
</dbReference>
<dbReference type="CDD" id="cd12797">
    <property type="entry name" value="M23_peptidase"/>
    <property type="match status" value="1"/>
</dbReference>
<dbReference type="InterPro" id="IPR016047">
    <property type="entry name" value="M23ase_b-sheet_dom"/>
</dbReference>
<dbReference type="EMBL" id="VSSQ01035034">
    <property type="protein sequence ID" value="MPM87145.1"/>
    <property type="molecule type" value="Genomic_DNA"/>
</dbReference>
<dbReference type="InterPro" id="IPR011055">
    <property type="entry name" value="Dup_hybrid_motif"/>
</dbReference>
<dbReference type="Gene3D" id="2.70.70.10">
    <property type="entry name" value="Glucose Permease (Domain IIA)"/>
    <property type="match status" value="1"/>
</dbReference>
<dbReference type="AlphaFoldDB" id="A0A645DD66"/>
<gene>
    <name evidence="2" type="primary">nlpD_3</name>
    <name evidence="2" type="ORF">SDC9_134239</name>
</gene>
<feature type="domain" description="M23ase beta-sheet core" evidence="1">
    <location>
        <begin position="1"/>
        <end position="59"/>
    </location>
</feature>
<evidence type="ECO:0000259" key="1">
    <source>
        <dbReference type="Pfam" id="PF01551"/>
    </source>
</evidence>
<protein>
    <submittedName>
        <fullName evidence="2">Murein hydrolase activator NlpD</fullName>
    </submittedName>
</protein>
<sequence length="65" mass="6901">MIDHGGGYVTLYGHNYTVNVSYGQKVAQGQQIAIMGTTGNSTGAHCHFEVRVSGSTVNPANYIKV</sequence>
<dbReference type="Pfam" id="PF01551">
    <property type="entry name" value="Peptidase_M23"/>
    <property type="match status" value="1"/>
</dbReference>
<accession>A0A645DD66</accession>
<reference evidence="2" key="1">
    <citation type="submission" date="2019-08" db="EMBL/GenBank/DDBJ databases">
        <authorList>
            <person name="Kucharzyk K."/>
            <person name="Murdoch R.W."/>
            <person name="Higgins S."/>
            <person name="Loffler F."/>
        </authorList>
    </citation>
    <scope>NUCLEOTIDE SEQUENCE</scope>
</reference>
<dbReference type="SUPFAM" id="SSF51261">
    <property type="entry name" value="Duplicated hybrid motif"/>
    <property type="match status" value="1"/>
</dbReference>
<dbReference type="InterPro" id="IPR050570">
    <property type="entry name" value="Cell_wall_metabolism_enzyme"/>
</dbReference>
<comment type="caution">
    <text evidence="2">The sequence shown here is derived from an EMBL/GenBank/DDBJ whole genome shotgun (WGS) entry which is preliminary data.</text>
</comment>
<evidence type="ECO:0000313" key="2">
    <source>
        <dbReference type="EMBL" id="MPM87145.1"/>
    </source>
</evidence>
<organism evidence="2">
    <name type="scientific">bioreactor metagenome</name>
    <dbReference type="NCBI Taxonomy" id="1076179"/>
    <lineage>
        <taxon>unclassified sequences</taxon>
        <taxon>metagenomes</taxon>
        <taxon>ecological metagenomes</taxon>
    </lineage>
</organism>
<proteinExistence type="predicted"/>
<keyword evidence="2" id="KW-0378">Hydrolase</keyword>
<dbReference type="PANTHER" id="PTHR21666:SF270">
    <property type="entry name" value="MUREIN HYDROLASE ACTIVATOR ENVC"/>
    <property type="match status" value="1"/>
</dbReference>